<evidence type="ECO:0000256" key="3">
    <source>
        <dbReference type="ARBA" id="ARBA00023002"/>
    </source>
</evidence>
<dbReference type="EMBL" id="JACDQQ010002393">
    <property type="protein sequence ID" value="MBA0088214.1"/>
    <property type="molecule type" value="Genomic_DNA"/>
</dbReference>
<reference evidence="5" key="1">
    <citation type="submission" date="2020-06" db="EMBL/GenBank/DDBJ databases">
        <title>Legume-microbial interactions unlock mineral nutrients during tropical forest succession.</title>
        <authorList>
            <person name="Epihov D.Z."/>
        </authorList>
    </citation>
    <scope>NUCLEOTIDE SEQUENCE [LARGE SCALE GENOMIC DNA]</scope>
    <source>
        <strain evidence="5">Pan2503</strain>
    </source>
</reference>
<dbReference type="FunFam" id="3.30.465.10:FF:000017">
    <property type="entry name" value="Xanthine dehydrogenase, FAD binding subunit"/>
    <property type="match status" value="1"/>
</dbReference>
<comment type="caution">
    <text evidence="5">The sequence shown here is derived from an EMBL/GenBank/DDBJ whole genome shotgun (WGS) entry which is preliminary data.</text>
</comment>
<dbReference type="InterPro" id="IPR036683">
    <property type="entry name" value="CO_DH_flav_C_dom_sf"/>
</dbReference>
<evidence type="ECO:0000313" key="5">
    <source>
        <dbReference type="EMBL" id="MBA0088214.1"/>
    </source>
</evidence>
<dbReference type="InterPro" id="IPR036318">
    <property type="entry name" value="FAD-bd_PCMH-like_sf"/>
</dbReference>
<evidence type="ECO:0000313" key="6">
    <source>
        <dbReference type="Proteomes" id="UP000567293"/>
    </source>
</evidence>
<proteinExistence type="predicted"/>
<keyword evidence="3" id="KW-0560">Oxidoreductase</keyword>
<dbReference type="Proteomes" id="UP000567293">
    <property type="component" value="Unassembled WGS sequence"/>
</dbReference>
<dbReference type="GO" id="GO:0016491">
    <property type="term" value="F:oxidoreductase activity"/>
    <property type="evidence" value="ECO:0007669"/>
    <property type="project" value="UniProtKB-KW"/>
</dbReference>
<dbReference type="Pfam" id="PF00941">
    <property type="entry name" value="FAD_binding_5"/>
    <property type="match status" value="1"/>
</dbReference>
<dbReference type="InterPro" id="IPR005107">
    <property type="entry name" value="CO_DH_flav_C"/>
</dbReference>
<dbReference type="Gene3D" id="3.30.43.10">
    <property type="entry name" value="Uridine Diphospho-n-acetylenolpyruvylglucosamine Reductase, domain 2"/>
    <property type="match status" value="1"/>
</dbReference>
<organism evidence="5 6">
    <name type="scientific">Candidatus Acidiferrum panamense</name>
    <dbReference type="NCBI Taxonomy" id="2741543"/>
    <lineage>
        <taxon>Bacteria</taxon>
        <taxon>Pseudomonadati</taxon>
        <taxon>Acidobacteriota</taxon>
        <taxon>Terriglobia</taxon>
        <taxon>Candidatus Acidiferrales</taxon>
        <taxon>Candidatus Acidiferrum</taxon>
    </lineage>
</organism>
<accession>A0A7V8SZJ0</accession>
<dbReference type="PANTHER" id="PTHR42659">
    <property type="entry name" value="XANTHINE DEHYDROGENASE SUBUNIT C-RELATED"/>
    <property type="match status" value="1"/>
</dbReference>
<dbReference type="AlphaFoldDB" id="A0A7V8SZJ0"/>
<dbReference type="InterPro" id="IPR016166">
    <property type="entry name" value="FAD-bd_PCMH"/>
</dbReference>
<keyword evidence="6" id="KW-1185">Reference proteome</keyword>
<dbReference type="Gene3D" id="3.30.390.50">
    <property type="entry name" value="CO dehydrogenase flavoprotein, C-terminal domain"/>
    <property type="match status" value="1"/>
</dbReference>
<sequence>MIPPSFEYLRPNTITEAVKLLQQHGDEAKILSGGQSLIPMMKLRLARPAYLIDINRIKGLSYVREEGGFLKIGALTREAELEAAPLIQSKYPIILDTTHVIADPQIRNLATVGGNLAHGDPANDHPATMLALGAQVVATGPGGERTIPIEDFFVSLFSTALEQAEILTEIRIPIPPPRSGGGYFKLERKVGDFATAAVAAHLTLDSKGMVQKAGIGLTNVGPKPIKARKAEDFLRGKKADAATIAQAAQLAADEAQPSSDLRGPAEYKRGLVKELAKRALSRAAERTGK</sequence>
<protein>
    <submittedName>
        <fullName evidence="5">Xanthine dehydrogenase family protein subunit M</fullName>
    </submittedName>
</protein>
<dbReference type="SUPFAM" id="SSF55447">
    <property type="entry name" value="CO dehydrogenase flavoprotein C-terminal domain-like"/>
    <property type="match status" value="1"/>
</dbReference>
<feature type="domain" description="FAD-binding PCMH-type" evidence="4">
    <location>
        <begin position="1"/>
        <end position="177"/>
    </location>
</feature>
<dbReference type="InterPro" id="IPR051312">
    <property type="entry name" value="Diverse_Substr_Oxidored"/>
</dbReference>
<dbReference type="PANTHER" id="PTHR42659:SF2">
    <property type="entry name" value="XANTHINE DEHYDROGENASE SUBUNIT C-RELATED"/>
    <property type="match status" value="1"/>
</dbReference>
<evidence type="ECO:0000256" key="1">
    <source>
        <dbReference type="ARBA" id="ARBA00022630"/>
    </source>
</evidence>
<dbReference type="InterPro" id="IPR002346">
    <property type="entry name" value="Mopterin_DH_FAD-bd"/>
</dbReference>
<keyword evidence="2" id="KW-0274">FAD</keyword>
<evidence type="ECO:0000259" key="4">
    <source>
        <dbReference type="PROSITE" id="PS51387"/>
    </source>
</evidence>
<dbReference type="GO" id="GO:0071949">
    <property type="term" value="F:FAD binding"/>
    <property type="evidence" value="ECO:0007669"/>
    <property type="project" value="InterPro"/>
</dbReference>
<dbReference type="PROSITE" id="PS51387">
    <property type="entry name" value="FAD_PCMH"/>
    <property type="match status" value="1"/>
</dbReference>
<keyword evidence="1" id="KW-0285">Flavoprotein</keyword>
<dbReference type="SUPFAM" id="SSF56176">
    <property type="entry name" value="FAD-binding/transporter-associated domain-like"/>
    <property type="match status" value="1"/>
</dbReference>
<gene>
    <name evidence="5" type="ORF">HRJ53_24780</name>
</gene>
<dbReference type="Gene3D" id="3.30.465.10">
    <property type="match status" value="1"/>
</dbReference>
<evidence type="ECO:0000256" key="2">
    <source>
        <dbReference type="ARBA" id="ARBA00022827"/>
    </source>
</evidence>
<dbReference type="SMART" id="SM01092">
    <property type="entry name" value="CO_deh_flav_C"/>
    <property type="match status" value="1"/>
</dbReference>
<dbReference type="Pfam" id="PF03450">
    <property type="entry name" value="CO_deh_flav_C"/>
    <property type="match status" value="1"/>
</dbReference>
<name>A0A7V8SZJ0_9BACT</name>
<dbReference type="InterPro" id="IPR016169">
    <property type="entry name" value="FAD-bd_PCMH_sub2"/>
</dbReference>
<dbReference type="InterPro" id="IPR016167">
    <property type="entry name" value="FAD-bd_PCMH_sub1"/>
</dbReference>